<evidence type="ECO:0000256" key="1">
    <source>
        <dbReference type="SAM" id="SignalP"/>
    </source>
</evidence>
<dbReference type="Pfam" id="PF13595">
    <property type="entry name" value="DUF4138"/>
    <property type="match status" value="1"/>
</dbReference>
<name>A0ABV8W1K4_9FLAO</name>
<organism evidence="2 3">
    <name type="scientific">Flavobacterium quisquiliarum</name>
    <dbReference type="NCBI Taxonomy" id="1834436"/>
    <lineage>
        <taxon>Bacteria</taxon>
        <taxon>Pseudomonadati</taxon>
        <taxon>Bacteroidota</taxon>
        <taxon>Flavobacteriia</taxon>
        <taxon>Flavobacteriales</taxon>
        <taxon>Flavobacteriaceae</taxon>
        <taxon>Flavobacterium</taxon>
    </lineage>
</organism>
<comment type="caution">
    <text evidence="2">The sequence shown here is derived from an EMBL/GenBank/DDBJ whole genome shotgun (WGS) entry which is preliminary data.</text>
</comment>
<protein>
    <submittedName>
        <fullName evidence="2">Conjugative transposon protein TraN</fullName>
    </submittedName>
</protein>
<dbReference type="RefSeq" id="WP_379786635.1">
    <property type="nucleotide sequence ID" value="NZ_JBHSCO010000002.1"/>
</dbReference>
<dbReference type="EMBL" id="JBHSCO010000002">
    <property type="protein sequence ID" value="MFC4390683.1"/>
    <property type="molecule type" value="Genomic_DNA"/>
</dbReference>
<feature type="signal peptide" evidence="1">
    <location>
        <begin position="1"/>
        <end position="21"/>
    </location>
</feature>
<dbReference type="InterPro" id="IPR022298">
    <property type="entry name" value="Conjug_transposon_TraN"/>
</dbReference>
<gene>
    <name evidence="2" type="primary">traN</name>
    <name evidence="2" type="ORF">ACFOY0_06735</name>
</gene>
<keyword evidence="3" id="KW-1185">Reference proteome</keyword>
<evidence type="ECO:0000313" key="2">
    <source>
        <dbReference type="EMBL" id="MFC4390683.1"/>
    </source>
</evidence>
<proteinExistence type="predicted"/>
<keyword evidence="1" id="KW-0732">Signal</keyword>
<evidence type="ECO:0000313" key="3">
    <source>
        <dbReference type="Proteomes" id="UP001595719"/>
    </source>
</evidence>
<dbReference type="Proteomes" id="UP001595719">
    <property type="component" value="Unassembled WGS sequence"/>
</dbReference>
<feature type="chain" id="PRO_5045770441" evidence="1">
    <location>
        <begin position="22"/>
        <end position="290"/>
    </location>
</feature>
<reference evidence="3" key="1">
    <citation type="journal article" date="2019" name="Int. J. Syst. Evol. Microbiol.">
        <title>The Global Catalogue of Microorganisms (GCM) 10K type strain sequencing project: providing services to taxonomists for standard genome sequencing and annotation.</title>
        <authorList>
            <consortium name="The Broad Institute Genomics Platform"/>
            <consortium name="The Broad Institute Genome Sequencing Center for Infectious Disease"/>
            <person name="Wu L."/>
            <person name="Ma J."/>
        </authorList>
    </citation>
    <scope>NUCLEOTIDE SEQUENCE [LARGE SCALE GENOMIC DNA]</scope>
    <source>
        <strain evidence="3">CGMCC 1.15345</strain>
    </source>
</reference>
<sequence>MKRVKYLFLISWMLVSFSAFPQSNGRETAFYEDQYKNLQVGFSKTTSIVFPYAIKSIDKGSADVLVQKAKTVENILLIKAAKQYFFQTNLTVITSDGKLYVFVLNYNEDCPDLNIKADNASGASRDVIFSLENENQKRIEQCASLALSKRKKATGLKKSKYQISIEVNGIFIQQDILYLRVVFENKSKINYDIDQFRFFIRDRKKSKRTASQEIELQPLYTTSASSVIPYQSLIMKVYALEKFTIPESKYLTLEMIEKNGGRQVEVDIDNNNLTDKVFPITEFNIDSFKL</sequence>
<dbReference type="NCBIfam" id="TIGR03780">
    <property type="entry name" value="Bac_Flav_CT_N"/>
    <property type="match status" value="1"/>
</dbReference>
<accession>A0ABV8W1K4</accession>